<dbReference type="Proteomes" id="UP001472677">
    <property type="component" value="Unassembled WGS sequence"/>
</dbReference>
<dbReference type="EMBL" id="JBBPBM010000009">
    <property type="protein sequence ID" value="KAK8568971.1"/>
    <property type="molecule type" value="Genomic_DNA"/>
</dbReference>
<organism evidence="2 3">
    <name type="scientific">Hibiscus sabdariffa</name>
    <name type="common">roselle</name>
    <dbReference type="NCBI Taxonomy" id="183260"/>
    <lineage>
        <taxon>Eukaryota</taxon>
        <taxon>Viridiplantae</taxon>
        <taxon>Streptophyta</taxon>
        <taxon>Embryophyta</taxon>
        <taxon>Tracheophyta</taxon>
        <taxon>Spermatophyta</taxon>
        <taxon>Magnoliopsida</taxon>
        <taxon>eudicotyledons</taxon>
        <taxon>Gunneridae</taxon>
        <taxon>Pentapetalae</taxon>
        <taxon>rosids</taxon>
        <taxon>malvids</taxon>
        <taxon>Malvales</taxon>
        <taxon>Malvaceae</taxon>
        <taxon>Malvoideae</taxon>
        <taxon>Hibiscus</taxon>
    </lineage>
</organism>
<evidence type="ECO:0000313" key="2">
    <source>
        <dbReference type="EMBL" id="KAK8568971.1"/>
    </source>
</evidence>
<feature type="region of interest" description="Disordered" evidence="1">
    <location>
        <begin position="27"/>
        <end position="68"/>
    </location>
</feature>
<sequence length="145" mass="15733">MPFESAPLRVVSRLTSHSRLNPDFLYTSPNSQSMPHDISSSVQPQGGHDFPHATPSPHITSTFPRFTPNLEDDFNGDVTVASCSAPTSSHAYDLTDDQARNEDSRLVPFPSIELSHGNCTLPSNTHSSNVFVPVNIVASSNENVT</sequence>
<protein>
    <submittedName>
        <fullName evidence="2">Uncharacterized protein</fullName>
    </submittedName>
</protein>
<accession>A0ABR2F1Z0</accession>
<feature type="compositionally biased region" description="Polar residues" evidence="1">
    <location>
        <begin position="27"/>
        <end position="44"/>
    </location>
</feature>
<comment type="caution">
    <text evidence="2">The sequence shown here is derived from an EMBL/GenBank/DDBJ whole genome shotgun (WGS) entry which is preliminary data.</text>
</comment>
<reference evidence="2 3" key="1">
    <citation type="journal article" date="2024" name="G3 (Bethesda)">
        <title>Genome assembly of Hibiscus sabdariffa L. provides insights into metabolisms of medicinal natural products.</title>
        <authorList>
            <person name="Kim T."/>
        </authorList>
    </citation>
    <scope>NUCLEOTIDE SEQUENCE [LARGE SCALE GENOMIC DNA]</scope>
    <source>
        <strain evidence="2">TK-2024</strain>
        <tissue evidence="2">Old leaves</tissue>
    </source>
</reference>
<name>A0ABR2F1Z0_9ROSI</name>
<proteinExistence type="predicted"/>
<evidence type="ECO:0000256" key="1">
    <source>
        <dbReference type="SAM" id="MobiDB-lite"/>
    </source>
</evidence>
<keyword evidence="3" id="KW-1185">Reference proteome</keyword>
<gene>
    <name evidence="2" type="ORF">V6N12_007504</name>
</gene>
<evidence type="ECO:0000313" key="3">
    <source>
        <dbReference type="Proteomes" id="UP001472677"/>
    </source>
</evidence>